<evidence type="ECO:0000313" key="3">
    <source>
        <dbReference type="Proteomes" id="UP000253606"/>
    </source>
</evidence>
<dbReference type="InterPro" id="IPR002347">
    <property type="entry name" value="SDR_fam"/>
</dbReference>
<dbReference type="Pfam" id="PF13561">
    <property type="entry name" value="adh_short_C2"/>
    <property type="match status" value="1"/>
</dbReference>
<organism evidence="2 3">
    <name type="scientific">Acidisarcina polymorpha</name>
    <dbReference type="NCBI Taxonomy" id="2211140"/>
    <lineage>
        <taxon>Bacteria</taxon>
        <taxon>Pseudomonadati</taxon>
        <taxon>Acidobacteriota</taxon>
        <taxon>Terriglobia</taxon>
        <taxon>Terriglobales</taxon>
        <taxon>Acidobacteriaceae</taxon>
        <taxon>Acidisarcina</taxon>
    </lineage>
</organism>
<dbReference type="EMBL" id="CP030840">
    <property type="protein sequence ID" value="AXC12270.1"/>
    <property type="molecule type" value="Genomic_DNA"/>
</dbReference>
<proteinExistence type="inferred from homology"/>
<dbReference type="FunFam" id="3.40.50.720:FF:000084">
    <property type="entry name" value="Short-chain dehydrogenase reductase"/>
    <property type="match status" value="1"/>
</dbReference>
<dbReference type="AlphaFoldDB" id="A0A2Z5FZW1"/>
<protein>
    <submittedName>
        <fullName evidence="2">Short-chain dehydrogenase/reductase SDR</fullName>
    </submittedName>
</protein>
<keyword evidence="3" id="KW-1185">Reference proteome</keyword>
<accession>A0A2Z5FZW1</accession>
<dbReference type="KEGG" id="abas:ACPOL_2968"/>
<reference evidence="2 3" key="1">
    <citation type="journal article" date="2018" name="Front. Microbiol.">
        <title>Hydrolytic Capabilities as a Key to Environmental Success: Chitinolytic and Cellulolytic Acidobacteria From Acidic Sub-arctic Soils and Boreal Peatlands.</title>
        <authorList>
            <person name="Belova S.E."/>
            <person name="Ravin N.V."/>
            <person name="Pankratov T.A."/>
            <person name="Rakitin A.L."/>
            <person name="Ivanova A.A."/>
            <person name="Beletsky A.V."/>
            <person name="Mardanov A.V."/>
            <person name="Sinninghe Damste J.S."/>
            <person name="Dedysh S.N."/>
        </authorList>
    </citation>
    <scope>NUCLEOTIDE SEQUENCE [LARGE SCALE GENOMIC DNA]</scope>
    <source>
        <strain evidence="2 3">SBC82</strain>
    </source>
</reference>
<dbReference type="PRINTS" id="PR00080">
    <property type="entry name" value="SDRFAMILY"/>
</dbReference>
<dbReference type="PANTHER" id="PTHR42879">
    <property type="entry name" value="3-OXOACYL-(ACYL-CARRIER-PROTEIN) REDUCTASE"/>
    <property type="match status" value="1"/>
</dbReference>
<dbReference type="InterPro" id="IPR050259">
    <property type="entry name" value="SDR"/>
</dbReference>
<evidence type="ECO:0000313" key="2">
    <source>
        <dbReference type="EMBL" id="AXC12270.1"/>
    </source>
</evidence>
<comment type="similarity">
    <text evidence="1">Belongs to the short-chain dehydrogenases/reductases (SDR) family.</text>
</comment>
<gene>
    <name evidence="2" type="ORF">ACPOL_2968</name>
</gene>
<evidence type="ECO:0000256" key="1">
    <source>
        <dbReference type="ARBA" id="ARBA00006484"/>
    </source>
</evidence>
<dbReference type="PRINTS" id="PR00081">
    <property type="entry name" value="GDHRDH"/>
</dbReference>
<dbReference type="RefSeq" id="WP_161557340.1">
    <property type="nucleotide sequence ID" value="NZ_CP030840.1"/>
</dbReference>
<dbReference type="InterPro" id="IPR036291">
    <property type="entry name" value="NAD(P)-bd_dom_sf"/>
</dbReference>
<dbReference type="PANTHER" id="PTHR42879:SF2">
    <property type="entry name" value="3-OXOACYL-[ACYL-CARRIER-PROTEIN] REDUCTASE FABG"/>
    <property type="match status" value="1"/>
</dbReference>
<sequence length="266" mass="27904">MDLRLNGKRALVTGSTSGIGEQIAKTLAGEGVRVVVHGRRKPEADRVVQEIAAAGGMAIAAIGDLGSDEETAKVVNVSLSAFGNIDILVNNAGAFPMKPWLLSIAAEWLDLYNSNVGSVVRLVTQLVPAMVERKWGRVVMLGSFLGPMPGPPVAIYGTTKAANIAQAVSLAKELGGTGLTANTVSPGPIRTPGMEAGAREMMTSQGQEYSFDTFEQFYVQQTRLPAGRIGSPIDIANMVAYLSSPLADFITGANLRVDGGMMPTTN</sequence>
<dbReference type="Proteomes" id="UP000253606">
    <property type="component" value="Chromosome"/>
</dbReference>
<dbReference type="SUPFAM" id="SSF51735">
    <property type="entry name" value="NAD(P)-binding Rossmann-fold domains"/>
    <property type="match status" value="1"/>
</dbReference>
<name>A0A2Z5FZW1_9BACT</name>
<dbReference type="Gene3D" id="3.40.50.720">
    <property type="entry name" value="NAD(P)-binding Rossmann-like Domain"/>
    <property type="match status" value="1"/>
</dbReference>